<dbReference type="AlphaFoldDB" id="S2KT73"/>
<accession>S2KT73</accession>
<evidence type="ECO:0000313" key="2">
    <source>
        <dbReference type="Proteomes" id="UP000006034"/>
    </source>
</evidence>
<evidence type="ECO:0008006" key="3">
    <source>
        <dbReference type="Google" id="ProtNLM"/>
    </source>
</evidence>
<sequence>MEASKQGLPYSTVRKHWLGERELGIKSVIRYEQILGIPRSELMPELFTPAVPSISTEPEEVSNAE</sequence>
<gene>
    <name evidence="1" type="ORF">HMPREF0179_05270</name>
</gene>
<reference evidence="1 2" key="1">
    <citation type="submission" date="2010-10" db="EMBL/GenBank/DDBJ databases">
        <authorList>
            <consortium name="The Broad Institute Genome Sequencing Platform"/>
            <person name="Ward D."/>
            <person name="Earl A."/>
            <person name="Feldgarden M."/>
            <person name="Young S.K."/>
            <person name="Gargeya S."/>
            <person name="Zeng Q."/>
            <person name="Alvarado L."/>
            <person name="Berlin A."/>
            <person name="Bochicchio J."/>
            <person name="Chapman S.B."/>
            <person name="Chen Z."/>
            <person name="Freedman E."/>
            <person name="Gellesch M."/>
            <person name="Goldberg J."/>
            <person name="Griggs A."/>
            <person name="Gujja S."/>
            <person name="Heilman E."/>
            <person name="Heiman D."/>
            <person name="Howarth C."/>
            <person name="Mehta T."/>
            <person name="Neiman D."/>
            <person name="Pearson M."/>
            <person name="Roberts A."/>
            <person name="Saif S."/>
            <person name="Shea T."/>
            <person name="Shenoy N."/>
            <person name="Sisk P."/>
            <person name="Stolte C."/>
            <person name="Sykes S."/>
            <person name="White J."/>
            <person name="Yandava C."/>
            <person name="Allen-Vercoe E."/>
            <person name="Sibley C."/>
            <person name="Ambrose C.E."/>
            <person name="Strauss J."/>
            <person name="Daigneault M."/>
            <person name="Haas B."/>
            <person name="Nusbaum C."/>
            <person name="Birren B."/>
        </authorList>
    </citation>
    <scope>NUCLEOTIDE SEQUENCE [LARGE SCALE GENOMIC DNA]</scope>
    <source>
        <strain evidence="1 2">3_1_6</strain>
    </source>
</reference>
<reference evidence="1 2" key="2">
    <citation type="submission" date="2013-04" db="EMBL/GenBank/DDBJ databases">
        <title>The Genome Sequence of Bilophila wadsworthia 3_1_6.</title>
        <authorList>
            <consortium name="The Broad Institute Genomics Platform"/>
            <person name="Earl A."/>
            <person name="Ward D."/>
            <person name="Feldgarden M."/>
            <person name="Gevers D."/>
            <person name="Sibley C."/>
            <person name="Strauss J."/>
            <person name="Allen-Vercoe E."/>
            <person name="Walker B."/>
            <person name="Young S."/>
            <person name="Zeng Q."/>
            <person name="Gargeya S."/>
            <person name="Fitzgerald M."/>
            <person name="Haas B."/>
            <person name="Abouelleil A."/>
            <person name="Allen A.W."/>
            <person name="Alvarado L."/>
            <person name="Arachchi H.M."/>
            <person name="Berlin A.M."/>
            <person name="Chapman S.B."/>
            <person name="Gainer-Dewar J."/>
            <person name="Goldberg J."/>
            <person name="Griggs A."/>
            <person name="Gujja S."/>
            <person name="Hansen M."/>
            <person name="Howarth C."/>
            <person name="Imamovic A."/>
            <person name="Ireland A."/>
            <person name="Larimer J."/>
            <person name="McCowan C."/>
            <person name="Murphy C."/>
            <person name="Pearson M."/>
            <person name="Poon T.W."/>
            <person name="Priest M."/>
            <person name="Roberts A."/>
            <person name="Saif S."/>
            <person name="Shea T."/>
            <person name="Sisk P."/>
            <person name="Sykes S."/>
            <person name="Wortman J."/>
            <person name="Nusbaum C."/>
            <person name="Birren B."/>
        </authorList>
    </citation>
    <scope>NUCLEOTIDE SEQUENCE [LARGE SCALE GENOMIC DNA]</scope>
    <source>
        <strain evidence="1 2">3_1_6</strain>
    </source>
</reference>
<dbReference type="EMBL" id="ADCP02000002">
    <property type="protein sequence ID" value="EPC05748.1"/>
    <property type="molecule type" value="Genomic_DNA"/>
</dbReference>
<organism evidence="1 2">
    <name type="scientific">Bilophila wadsworthia (strain 3_1_6)</name>
    <dbReference type="NCBI Taxonomy" id="563192"/>
    <lineage>
        <taxon>Bacteria</taxon>
        <taxon>Pseudomonadati</taxon>
        <taxon>Thermodesulfobacteriota</taxon>
        <taxon>Desulfovibrionia</taxon>
        <taxon>Desulfovibrionales</taxon>
        <taxon>Desulfovibrionaceae</taxon>
        <taxon>Bilophila</taxon>
    </lineage>
</organism>
<protein>
    <recommendedName>
        <fullName evidence="3">HTH cro/C1-type domain-containing protein</fullName>
    </recommendedName>
</protein>
<dbReference type="Proteomes" id="UP000006034">
    <property type="component" value="Unassembled WGS sequence"/>
</dbReference>
<keyword evidence="2" id="KW-1185">Reference proteome</keyword>
<proteinExistence type="predicted"/>
<dbReference type="HOGENOM" id="CLU_2841059_0_0_7"/>
<comment type="caution">
    <text evidence="1">The sequence shown here is derived from an EMBL/GenBank/DDBJ whole genome shotgun (WGS) entry which is preliminary data.</text>
</comment>
<name>S2KT73_BILW3</name>
<evidence type="ECO:0000313" key="1">
    <source>
        <dbReference type="EMBL" id="EPC05748.1"/>
    </source>
</evidence>